<keyword evidence="3 4" id="KW-0472">Membrane</keyword>
<comment type="subcellular location">
    <subcellularLocation>
        <location evidence="4">Membrane</location>
        <topology evidence="4">Multi-pass membrane protein</topology>
    </subcellularLocation>
</comment>
<reference evidence="6" key="1">
    <citation type="journal article" date="2016" name="Proc. Natl. Acad. Sci. U.S.A.">
        <title>Comparative genomics of biotechnologically important yeasts.</title>
        <authorList>
            <person name="Riley R."/>
            <person name="Haridas S."/>
            <person name="Wolfe K.H."/>
            <person name="Lopes M.R."/>
            <person name="Hittinger C.T."/>
            <person name="Goeker M."/>
            <person name="Salamov A.A."/>
            <person name="Wisecaver J.H."/>
            <person name="Long T.M."/>
            <person name="Calvey C.H."/>
            <person name="Aerts A.L."/>
            <person name="Barry K.W."/>
            <person name="Choi C."/>
            <person name="Clum A."/>
            <person name="Coughlan A.Y."/>
            <person name="Deshpande S."/>
            <person name="Douglass A.P."/>
            <person name="Hanson S.J."/>
            <person name="Klenk H.-P."/>
            <person name="LaButti K.M."/>
            <person name="Lapidus A."/>
            <person name="Lindquist E.A."/>
            <person name="Lipzen A.M."/>
            <person name="Meier-Kolthoff J.P."/>
            <person name="Ohm R.A."/>
            <person name="Otillar R.P."/>
            <person name="Pangilinan J.L."/>
            <person name="Peng Y."/>
            <person name="Rokas A."/>
            <person name="Rosa C.A."/>
            <person name="Scheuner C."/>
            <person name="Sibirny A.A."/>
            <person name="Slot J.C."/>
            <person name="Stielow J.B."/>
            <person name="Sun H."/>
            <person name="Kurtzman C.P."/>
            <person name="Blackwell M."/>
            <person name="Grigoriev I.V."/>
            <person name="Jeffries T.W."/>
        </authorList>
    </citation>
    <scope>NUCLEOTIDE SEQUENCE [LARGE SCALE GENOMIC DNA]</scope>
    <source>
        <strain evidence="6">NRRL Y-1626</strain>
    </source>
</reference>
<organism evidence="5 6">
    <name type="scientific">Hanseniaspora valbyensis NRRL Y-1626</name>
    <dbReference type="NCBI Taxonomy" id="766949"/>
    <lineage>
        <taxon>Eukaryota</taxon>
        <taxon>Fungi</taxon>
        <taxon>Dikarya</taxon>
        <taxon>Ascomycota</taxon>
        <taxon>Saccharomycotina</taxon>
        <taxon>Saccharomycetes</taxon>
        <taxon>Saccharomycodales</taxon>
        <taxon>Saccharomycodaceae</taxon>
        <taxon>Hanseniaspora</taxon>
    </lineage>
</organism>
<dbReference type="GO" id="GO:0016020">
    <property type="term" value="C:membrane"/>
    <property type="evidence" value="ECO:0007669"/>
    <property type="project" value="UniProtKB-SubCell"/>
</dbReference>
<evidence type="ECO:0000313" key="6">
    <source>
        <dbReference type="Proteomes" id="UP000092321"/>
    </source>
</evidence>
<gene>
    <name evidence="4" type="primary">AIM11</name>
    <name evidence="5" type="ORF">HANVADRAFT_11963</name>
</gene>
<evidence type="ECO:0000256" key="4">
    <source>
        <dbReference type="RuleBase" id="RU367098"/>
    </source>
</evidence>
<name>A0A1B7TJR2_9ASCO</name>
<dbReference type="EMBL" id="LXPE01000001">
    <property type="protein sequence ID" value="OBA28977.1"/>
    <property type="molecule type" value="Genomic_DNA"/>
</dbReference>
<sequence>TPFKITKSIEELASEYKERRRTEMLRFMGVSLFTLVIARYTYTSIQARKYVPKLFEGNQKIPPSAYKSESMSALGLGTGLALGSFGMLVYGTCWCNDILTPKEFSFKIRRAILGEQGAKDLELKHQELFKTEQQDIDEFKKMFD</sequence>
<comment type="caution">
    <text evidence="5">The sequence shown here is derived from an EMBL/GenBank/DDBJ whole genome shotgun (WGS) entry which is preliminary data.</text>
</comment>
<feature type="transmembrane region" description="Helical" evidence="4">
    <location>
        <begin position="73"/>
        <end position="99"/>
    </location>
</feature>
<evidence type="ECO:0000256" key="3">
    <source>
        <dbReference type="ARBA" id="ARBA00023136"/>
    </source>
</evidence>
<dbReference type="GO" id="GO:0005739">
    <property type="term" value="C:mitochondrion"/>
    <property type="evidence" value="ECO:0007669"/>
    <property type="project" value="TreeGrafter"/>
</dbReference>
<accession>A0A1B7TJR2</accession>
<evidence type="ECO:0000256" key="1">
    <source>
        <dbReference type="ARBA" id="ARBA00022692"/>
    </source>
</evidence>
<dbReference type="AlphaFoldDB" id="A0A1B7TJR2"/>
<dbReference type="PANTHER" id="PTHR39136">
    <property type="entry name" value="ALTERED INHERITANCE OF MITOCHONDRIA PROTEIN 11"/>
    <property type="match status" value="1"/>
</dbReference>
<feature type="non-terminal residue" evidence="5">
    <location>
        <position position="1"/>
    </location>
</feature>
<evidence type="ECO:0000313" key="5">
    <source>
        <dbReference type="EMBL" id="OBA28977.1"/>
    </source>
</evidence>
<evidence type="ECO:0000256" key="2">
    <source>
        <dbReference type="ARBA" id="ARBA00022989"/>
    </source>
</evidence>
<proteinExistence type="inferred from homology"/>
<keyword evidence="2 4" id="KW-1133">Transmembrane helix</keyword>
<feature type="non-terminal residue" evidence="5">
    <location>
        <position position="144"/>
    </location>
</feature>
<comment type="similarity">
    <text evidence="4">Belongs to the AIM11 family.</text>
</comment>
<dbReference type="PANTHER" id="PTHR39136:SF1">
    <property type="entry name" value="ALTERED INHERITANCE OF MITOCHONDRIA PROTEIN 11"/>
    <property type="match status" value="1"/>
</dbReference>
<dbReference type="OrthoDB" id="4088121at2759"/>
<protein>
    <recommendedName>
        <fullName evidence="4">Altered inheritance of mitochondria protein 11</fullName>
    </recommendedName>
</protein>
<keyword evidence="6" id="KW-1185">Reference proteome</keyword>
<dbReference type="Proteomes" id="UP000092321">
    <property type="component" value="Unassembled WGS sequence"/>
</dbReference>
<dbReference type="InterPro" id="IPR038814">
    <property type="entry name" value="AIM11"/>
</dbReference>
<feature type="transmembrane region" description="Helical" evidence="4">
    <location>
        <begin position="24"/>
        <end position="42"/>
    </location>
</feature>
<keyword evidence="1 4" id="KW-0812">Transmembrane</keyword>